<gene>
    <name evidence="5" type="ORF">CURHAP_LOCUS16013</name>
</gene>
<evidence type="ECO:0000259" key="4">
    <source>
        <dbReference type="PROSITE" id="PS51667"/>
    </source>
</evidence>
<dbReference type="InterPro" id="IPR014977">
    <property type="entry name" value="WRC_dom"/>
</dbReference>
<keyword evidence="1" id="KW-0539">Nucleus</keyword>
<dbReference type="PROSITE" id="PS51667">
    <property type="entry name" value="WRC"/>
    <property type="match status" value="1"/>
</dbReference>
<evidence type="ECO:0000313" key="6">
    <source>
        <dbReference type="Proteomes" id="UP000507222"/>
    </source>
</evidence>
<dbReference type="AlphaFoldDB" id="A0A6J5U132"/>
<dbReference type="EMBL" id="CAEKDK010000002">
    <property type="protein sequence ID" value="CAB4270050.1"/>
    <property type="molecule type" value="Genomic_DNA"/>
</dbReference>
<evidence type="ECO:0000313" key="5">
    <source>
        <dbReference type="EMBL" id="CAB4270050.1"/>
    </source>
</evidence>
<feature type="domain" description="WRC" evidence="4">
    <location>
        <begin position="143"/>
        <end position="187"/>
    </location>
</feature>
<evidence type="ECO:0000256" key="2">
    <source>
        <dbReference type="PROSITE-ProRule" id="PRU01002"/>
    </source>
</evidence>
<feature type="compositionally biased region" description="Basic and acidic residues" evidence="3">
    <location>
        <begin position="121"/>
        <end position="132"/>
    </location>
</feature>
<evidence type="ECO:0000256" key="3">
    <source>
        <dbReference type="SAM" id="MobiDB-lite"/>
    </source>
</evidence>
<name>A0A6J5U132_PRUAR</name>
<dbReference type="Pfam" id="PF08879">
    <property type="entry name" value="WRC"/>
    <property type="match status" value="1"/>
</dbReference>
<sequence length="300" mass="33558">MFSRVKSTRHFSILLSHVIRKDEEEEERRFGDADQEERQGLPLLFSSHAPAAEDLQAHVCQLNQSPWDVISFGPDSNQLEESFYVNNNGSFGDSLGAAESVASMMDIGKEKAVLMEQEPVADDKKGSNSKELLDDDNEEEGRRSSYACCQKNDGKGWHCKKRAKLGQSFCNHHLSLLRSNHNTNIASNIRAPGKLRARCYQLEPAAPGPRRRGDPPQTLTNSITIRGLARCGGERGAGIRRRKSPRLMKTESLLLLQLLLLLNLRLLKLMRRNSNMWMTTMTTRMTLMTMFAAGRAGGSG</sequence>
<accession>A0A6J5U132</accession>
<comment type="caution">
    <text evidence="2">Lacks conserved residue(s) required for the propagation of feature annotation.</text>
</comment>
<evidence type="ECO:0000256" key="1">
    <source>
        <dbReference type="ARBA" id="ARBA00023242"/>
    </source>
</evidence>
<dbReference type="PANTHER" id="PTHR34680:SF3">
    <property type="entry name" value="EXPRESSED PROTEIN"/>
    <property type="match status" value="1"/>
</dbReference>
<dbReference type="Proteomes" id="UP000507222">
    <property type="component" value="Unassembled WGS sequence"/>
</dbReference>
<protein>
    <recommendedName>
        <fullName evidence="4">WRC domain-containing protein</fullName>
    </recommendedName>
</protein>
<feature type="region of interest" description="Disordered" evidence="3">
    <location>
        <begin position="117"/>
        <end position="138"/>
    </location>
</feature>
<organism evidence="5 6">
    <name type="scientific">Prunus armeniaca</name>
    <name type="common">Apricot</name>
    <name type="synonym">Armeniaca vulgaris</name>
    <dbReference type="NCBI Taxonomy" id="36596"/>
    <lineage>
        <taxon>Eukaryota</taxon>
        <taxon>Viridiplantae</taxon>
        <taxon>Streptophyta</taxon>
        <taxon>Embryophyta</taxon>
        <taxon>Tracheophyta</taxon>
        <taxon>Spermatophyta</taxon>
        <taxon>Magnoliopsida</taxon>
        <taxon>eudicotyledons</taxon>
        <taxon>Gunneridae</taxon>
        <taxon>Pentapetalae</taxon>
        <taxon>rosids</taxon>
        <taxon>fabids</taxon>
        <taxon>Rosales</taxon>
        <taxon>Rosaceae</taxon>
        <taxon>Amygdaloideae</taxon>
        <taxon>Amygdaleae</taxon>
        <taxon>Prunus</taxon>
    </lineage>
</organism>
<dbReference type="PANTHER" id="PTHR34680">
    <property type="entry name" value="EXPRESSED PROTEIN"/>
    <property type="match status" value="1"/>
</dbReference>
<proteinExistence type="predicted"/>
<reference evidence="5 6" key="1">
    <citation type="submission" date="2020-05" db="EMBL/GenBank/DDBJ databases">
        <authorList>
            <person name="Campoy J."/>
            <person name="Schneeberger K."/>
            <person name="Spophaly S."/>
        </authorList>
    </citation>
    <scope>NUCLEOTIDE SEQUENCE [LARGE SCALE GENOMIC DNA]</scope>
    <source>
        <strain evidence="5">PruArmRojPasFocal</strain>
    </source>
</reference>